<reference evidence="9" key="3">
    <citation type="submission" date="2022-06" db="UniProtKB">
        <authorList>
            <consortium name="EnsemblMetazoa"/>
        </authorList>
    </citation>
    <scope>IDENTIFICATION</scope>
    <source>
        <strain evidence="9">p50T (Dazao)</strain>
    </source>
</reference>
<dbReference type="HOGENOM" id="CLU_001528_7_0_1"/>
<dbReference type="CDD" id="cd18623">
    <property type="entry name" value="GH32_ScrB-like"/>
    <property type="match status" value="1"/>
</dbReference>
<dbReference type="GO" id="GO:0005737">
    <property type="term" value="C:cytoplasm"/>
    <property type="evidence" value="ECO:0007669"/>
    <property type="project" value="InterPro"/>
</dbReference>
<evidence type="ECO:0000313" key="9">
    <source>
        <dbReference type="EnsemblMetazoa" id="XP_004922046.1"/>
    </source>
</evidence>
<organism evidence="8">
    <name type="scientific">Bombyx mori</name>
    <name type="common">Silk moth</name>
    <dbReference type="NCBI Taxonomy" id="7091"/>
    <lineage>
        <taxon>Eukaryota</taxon>
        <taxon>Metazoa</taxon>
        <taxon>Ecdysozoa</taxon>
        <taxon>Arthropoda</taxon>
        <taxon>Hexapoda</taxon>
        <taxon>Insecta</taxon>
        <taxon>Pterygota</taxon>
        <taxon>Neoptera</taxon>
        <taxon>Endopterygota</taxon>
        <taxon>Lepidoptera</taxon>
        <taxon>Glossata</taxon>
        <taxon>Ditrysia</taxon>
        <taxon>Bombycoidea</taxon>
        <taxon>Bombycidae</taxon>
        <taxon>Bombycinae</taxon>
        <taxon>Bombyx</taxon>
    </lineage>
</organism>
<sequence length="506" mass="58026">MDVLVVALYLRFVCAVFAVDLSHIETFVQENRYCLKQRYRPLYHISAAHAWTNHPSAFVYYKRQYHIFYQYHPYNGAWGPISWGHAVSDNLVDWTFYPPALIPGELYDKHGCLSGSGIAHNGYLVLFYTGNAVSDNATLQTQNVAISTDGIVFQKYIYNPVIRDGAFGAEDSRNPKVWRFRNVWYMLLTNTREGVGRLLLYTSMDLFNWKLNGTLALSLGDTGYAWESPDLIEIDGQHVLMLCLQGVPSDGFRFKNLYQTGYIVTNFNYVNGQFDDLEVSTATFTELDHGHDFYAPKTVLAVDGRRLLIGWLGMWESHFKESKHGWASMLTIVREMKLTPQGRLLMPPVREVAELRTEILEDAWYNPGEAFYAGTRTFELIVSTAKVFYDVAVIFEWDGDQQYTVGYSADRGHIIVDRGGVDGLRRADWAPNDKLKLRIFVDYSSIEVFCGSGDVVFSSRVYPKKNIRVKISGESQLHVVQYKLRRSVGYDSKLRKYLKEHVLERA</sequence>
<evidence type="ECO:0000256" key="2">
    <source>
        <dbReference type="ARBA" id="ARBA00022801"/>
    </source>
</evidence>
<dbReference type="SUPFAM" id="SSF49899">
    <property type="entry name" value="Concanavalin A-like lectins/glucanases"/>
    <property type="match status" value="1"/>
</dbReference>
<keyword evidence="10" id="KW-1185">Reference proteome</keyword>
<dbReference type="InterPro" id="IPR023296">
    <property type="entry name" value="Glyco_hydro_beta-prop_sf"/>
</dbReference>
<evidence type="ECO:0000259" key="7">
    <source>
        <dbReference type="Pfam" id="PF08244"/>
    </source>
</evidence>
<dbReference type="EC" id="3.2.1.26" evidence="4"/>
<dbReference type="Gene3D" id="2.115.10.20">
    <property type="entry name" value="Glycosyl hydrolase domain, family 43"/>
    <property type="match status" value="1"/>
</dbReference>
<dbReference type="EMBL" id="AB366560">
    <property type="protein sequence ID" value="BAG30883.1"/>
    <property type="molecule type" value="Genomic_DNA"/>
</dbReference>
<reference evidence="10" key="1">
    <citation type="journal article" date="2008" name="Insect Biochem. Mol. Biol.">
        <title>The genome of a lepidopteran model insect, the silkworm Bombyx mori.</title>
        <authorList>
            <consortium name="International Silkworm Genome Consortium"/>
        </authorList>
    </citation>
    <scope>NUCLEOTIDE SEQUENCE [LARGE SCALE GENOMIC DNA]</scope>
    <source>
        <strain evidence="10">p50T</strain>
    </source>
</reference>
<dbReference type="AlphaFoldDB" id="B2DD58"/>
<keyword evidence="5" id="KW-0732">Signal</keyword>
<feature type="chain" id="PRO_5010824231" description="Sucrose-6-phosphate hydrolase" evidence="5">
    <location>
        <begin position="19"/>
        <end position="506"/>
    </location>
</feature>
<feature type="signal peptide" evidence="5">
    <location>
        <begin position="1"/>
        <end position="18"/>
    </location>
</feature>
<dbReference type="CAZy" id="GH32">
    <property type="family name" value="Glycoside Hydrolase Family 32"/>
</dbReference>
<dbReference type="Gene3D" id="2.60.120.560">
    <property type="entry name" value="Exo-inulinase, domain 1"/>
    <property type="match status" value="1"/>
</dbReference>
<dbReference type="InterPro" id="IPR013148">
    <property type="entry name" value="Glyco_hydro_32_N"/>
</dbReference>
<dbReference type="InterPro" id="IPR001362">
    <property type="entry name" value="Glyco_hydro_32"/>
</dbReference>
<feature type="domain" description="Glycosyl hydrolase family 32 C-terminal" evidence="7">
    <location>
        <begin position="398"/>
        <end position="469"/>
    </location>
</feature>
<name>B2DD58_BOMMO</name>
<comment type="similarity">
    <text evidence="1 4">Belongs to the glycosyl hydrolase 32 family.</text>
</comment>
<dbReference type="InterPro" id="IPR013320">
    <property type="entry name" value="ConA-like_dom_sf"/>
</dbReference>
<dbReference type="SMR" id="B2DD58"/>
<dbReference type="SUPFAM" id="SSF75005">
    <property type="entry name" value="Arabinanase/levansucrase/invertase"/>
    <property type="match status" value="1"/>
</dbReference>
<dbReference type="OrthoDB" id="202537at2759"/>
<evidence type="ECO:0000313" key="10">
    <source>
        <dbReference type="Proteomes" id="UP000005204"/>
    </source>
</evidence>
<reference evidence="8" key="2">
    <citation type="journal article" date="2008" name="J. Biol. Chem.">
        <title>beta-fructofuranosidase genes of the silkworm, Bombyx mori: Insights into enzymatic adaptation of B. mori to toxic alkaloids in mulberry latex.</title>
        <authorList>
            <person name="Daimon T."/>
            <person name="Taguchi T."/>
            <person name="Meng Y."/>
            <person name="Katsuma S."/>
            <person name="Mita K."/>
            <person name="Shimada T."/>
        </authorList>
    </citation>
    <scope>NUCLEOTIDE SEQUENCE</scope>
</reference>
<dbReference type="InterPro" id="IPR006232">
    <property type="entry name" value="Suc6P_hydrolase"/>
</dbReference>
<keyword evidence="2 4" id="KW-0378">Hydrolase</keyword>
<dbReference type="SMART" id="SM00640">
    <property type="entry name" value="Glyco_32"/>
    <property type="match status" value="1"/>
</dbReference>
<evidence type="ECO:0000256" key="3">
    <source>
        <dbReference type="ARBA" id="ARBA00023295"/>
    </source>
</evidence>
<dbReference type="PaxDb" id="7091-BGIBMGA005555-TA"/>
<proteinExistence type="inferred from homology"/>
<dbReference type="KEGG" id="bmor:101742622"/>
<dbReference type="InParanoid" id="B2DD58"/>
<dbReference type="GeneID" id="101742622"/>
<dbReference type="STRING" id="7091.B2DD58"/>
<dbReference type="InterPro" id="IPR051214">
    <property type="entry name" value="GH32_Enzymes"/>
</dbReference>
<dbReference type="Pfam" id="PF08244">
    <property type="entry name" value="Glyco_hydro_32C"/>
    <property type="match status" value="1"/>
</dbReference>
<gene>
    <name evidence="8" type="primary">BmSuc2</name>
    <name evidence="9" type="synonym">101742622</name>
</gene>
<comment type="catalytic activity">
    <reaction evidence="4">
        <text>Hydrolysis of terminal non-reducing beta-D-fructofuranoside residues in beta-D-fructofuranosides.</text>
        <dbReference type="EC" id="3.2.1.26"/>
    </reaction>
</comment>
<dbReference type="Proteomes" id="UP000005204">
    <property type="component" value="Unassembled WGS sequence"/>
</dbReference>
<dbReference type="EnsemblMetazoa" id="XM_004921989.3">
    <property type="protein sequence ID" value="XP_004922046.1"/>
    <property type="gene ID" value="LOC101742622"/>
</dbReference>
<evidence type="ECO:0000256" key="4">
    <source>
        <dbReference type="RuleBase" id="RU362110"/>
    </source>
</evidence>
<dbReference type="GO" id="GO:0004564">
    <property type="term" value="F:beta-fructofuranosidase activity"/>
    <property type="evidence" value="ECO:0007669"/>
    <property type="project" value="UniProtKB-EC"/>
</dbReference>
<evidence type="ECO:0000259" key="6">
    <source>
        <dbReference type="Pfam" id="PF00251"/>
    </source>
</evidence>
<dbReference type="Pfam" id="PF00251">
    <property type="entry name" value="Glyco_hydro_32N"/>
    <property type="match status" value="1"/>
</dbReference>
<protein>
    <recommendedName>
        <fullName evidence="4">Sucrose-6-phosphate hydrolase</fullName>
        <ecNumber evidence="4">3.2.1.26</ecNumber>
    </recommendedName>
</protein>
<dbReference type="OMA" id="FGWMNDP"/>
<accession>B2DD58</accession>
<keyword evidence="3 4" id="KW-0326">Glycosidase</keyword>
<dbReference type="eggNOG" id="KOG0228">
    <property type="taxonomic scope" value="Eukaryota"/>
</dbReference>
<dbReference type="InterPro" id="IPR013189">
    <property type="entry name" value="Glyco_hydro_32_C"/>
</dbReference>
<evidence type="ECO:0000313" key="8">
    <source>
        <dbReference type="EMBL" id="BAG30883.1"/>
    </source>
</evidence>
<dbReference type="NCBIfam" id="TIGR01322">
    <property type="entry name" value="scrB_fam"/>
    <property type="match status" value="1"/>
</dbReference>
<dbReference type="GO" id="GO:0005975">
    <property type="term" value="P:carbohydrate metabolic process"/>
    <property type="evidence" value="ECO:0007669"/>
    <property type="project" value="InterPro"/>
</dbReference>
<evidence type="ECO:0000256" key="1">
    <source>
        <dbReference type="ARBA" id="ARBA00009902"/>
    </source>
</evidence>
<evidence type="ECO:0000256" key="5">
    <source>
        <dbReference type="SAM" id="SignalP"/>
    </source>
</evidence>
<feature type="domain" description="Glycosyl hydrolase family 32 N-terminal" evidence="6">
    <location>
        <begin position="44"/>
        <end position="347"/>
    </location>
</feature>
<dbReference type="PANTHER" id="PTHR43101">
    <property type="entry name" value="BETA-FRUCTOSIDASE"/>
    <property type="match status" value="1"/>
</dbReference>
<dbReference type="PANTHER" id="PTHR43101:SF1">
    <property type="entry name" value="BETA-FRUCTOSIDASE"/>
    <property type="match status" value="1"/>
</dbReference>